<protein>
    <submittedName>
        <fullName evidence="2">Uncharacterized protein</fullName>
    </submittedName>
</protein>
<dbReference type="AlphaFoldDB" id="A0A2G6PEV0"/>
<feature type="transmembrane region" description="Helical" evidence="1">
    <location>
        <begin position="71"/>
        <end position="92"/>
    </location>
</feature>
<proteinExistence type="predicted"/>
<sequence>MLFNRRWPDGFDREGFCIVVIAVRVVFLAVLRSIFRVVVAVVVGRFLILGATDLFRVFVTGPGGSDFEHGCNAVAAVVLGADISVFAIGMAFSGEIRAGCWASA</sequence>
<dbReference type="Proteomes" id="UP000229278">
    <property type="component" value="Unassembled WGS sequence"/>
</dbReference>
<feature type="transmembrane region" description="Helical" evidence="1">
    <location>
        <begin position="37"/>
        <end position="59"/>
    </location>
</feature>
<dbReference type="EMBL" id="PDTV01000007">
    <property type="protein sequence ID" value="PIE83087.1"/>
    <property type="molecule type" value="Genomic_DNA"/>
</dbReference>
<evidence type="ECO:0000313" key="2">
    <source>
        <dbReference type="EMBL" id="PIE83087.1"/>
    </source>
</evidence>
<name>A0A2G6PEV0_9GAMM</name>
<keyword evidence="1" id="KW-0472">Membrane</keyword>
<feature type="transmembrane region" description="Helical" evidence="1">
    <location>
        <begin position="12"/>
        <end position="31"/>
    </location>
</feature>
<organism evidence="2 3">
    <name type="scientific">Candidatus Contendibacter odensensis</name>
    <dbReference type="NCBI Taxonomy" id="1400860"/>
    <lineage>
        <taxon>Bacteria</taxon>
        <taxon>Pseudomonadati</taxon>
        <taxon>Pseudomonadota</taxon>
        <taxon>Gammaproteobacteria</taxon>
        <taxon>Candidatus Competibacteraceae</taxon>
        <taxon>Candidatus Contendibacter</taxon>
    </lineage>
</organism>
<reference evidence="2 3" key="1">
    <citation type="submission" date="2017-10" db="EMBL/GenBank/DDBJ databases">
        <title>Novel microbial diversity and functional potential in the marine mammal oral microbiome.</title>
        <authorList>
            <person name="Dudek N.K."/>
            <person name="Sun C.L."/>
            <person name="Burstein D."/>
            <person name="Kantor R.S."/>
            <person name="Aliaga Goltsman D.S."/>
            <person name="Bik E.M."/>
            <person name="Thomas B.C."/>
            <person name="Banfield J.F."/>
            <person name="Relman D.A."/>
        </authorList>
    </citation>
    <scope>NUCLEOTIDE SEQUENCE [LARGE SCALE GENOMIC DNA]</scope>
    <source>
        <strain evidence="2">DOLJORAL78_50_517</strain>
    </source>
</reference>
<comment type="caution">
    <text evidence="2">The sequence shown here is derived from an EMBL/GenBank/DDBJ whole genome shotgun (WGS) entry which is preliminary data.</text>
</comment>
<keyword evidence="1" id="KW-0812">Transmembrane</keyword>
<accession>A0A2G6PEV0</accession>
<evidence type="ECO:0000256" key="1">
    <source>
        <dbReference type="SAM" id="Phobius"/>
    </source>
</evidence>
<gene>
    <name evidence="2" type="ORF">CSA09_03175</name>
</gene>
<evidence type="ECO:0000313" key="3">
    <source>
        <dbReference type="Proteomes" id="UP000229278"/>
    </source>
</evidence>
<keyword evidence="1" id="KW-1133">Transmembrane helix</keyword>